<gene>
    <name evidence="1" type="ORF">FB566_2203</name>
</gene>
<dbReference type="EMBL" id="VFOW01000001">
    <property type="protein sequence ID" value="TQL76668.1"/>
    <property type="molecule type" value="Genomic_DNA"/>
</dbReference>
<evidence type="ECO:0008006" key="3">
    <source>
        <dbReference type="Google" id="ProtNLM"/>
    </source>
</evidence>
<dbReference type="OrthoDB" id="163862at2"/>
<dbReference type="Proteomes" id="UP000317043">
    <property type="component" value="Unassembled WGS sequence"/>
</dbReference>
<proteinExistence type="predicted"/>
<accession>A0A543AVR4</accession>
<keyword evidence="2" id="KW-1185">Reference proteome</keyword>
<protein>
    <recommendedName>
        <fullName evidence="3">Metallothionein</fullName>
    </recommendedName>
</protein>
<dbReference type="AlphaFoldDB" id="A0A543AVR4"/>
<sequence length="84" mass="9000">MSTVCDVCGNNYEQAFEVKTASGQVYTFDSFECAIHRLAPHCEHCGCKIIGHGSVVAGRFYCCAHCARNSEQPEGAAIKDAVGV</sequence>
<evidence type="ECO:0000313" key="1">
    <source>
        <dbReference type="EMBL" id="TQL76668.1"/>
    </source>
</evidence>
<reference evidence="1 2" key="1">
    <citation type="submission" date="2019-06" db="EMBL/GenBank/DDBJ databases">
        <title>Sequencing the genomes of 1000 actinobacteria strains.</title>
        <authorList>
            <person name="Klenk H.-P."/>
        </authorList>
    </citation>
    <scope>NUCLEOTIDE SEQUENCE [LARGE SCALE GENOMIC DNA]</scope>
    <source>
        <strain evidence="1 2">DSM 45928</strain>
    </source>
</reference>
<evidence type="ECO:0000313" key="2">
    <source>
        <dbReference type="Proteomes" id="UP000317043"/>
    </source>
</evidence>
<dbReference type="RefSeq" id="WP_142038408.1">
    <property type="nucleotide sequence ID" value="NZ_JBHTGS010000001.1"/>
</dbReference>
<dbReference type="InParanoid" id="A0A543AVR4"/>
<comment type="caution">
    <text evidence="1">The sequence shown here is derived from an EMBL/GenBank/DDBJ whole genome shotgun (WGS) entry which is preliminary data.</text>
</comment>
<organism evidence="1 2">
    <name type="scientific">Stackebrandtia endophytica</name>
    <dbReference type="NCBI Taxonomy" id="1496996"/>
    <lineage>
        <taxon>Bacteria</taxon>
        <taxon>Bacillati</taxon>
        <taxon>Actinomycetota</taxon>
        <taxon>Actinomycetes</taxon>
        <taxon>Glycomycetales</taxon>
        <taxon>Glycomycetaceae</taxon>
        <taxon>Stackebrandtia</taxon>
    </lineage>
</organism>
<name>A0A543AVR4_9ACTN</name>